<proteinExistence type="predicted"/>
<dbReference type="Gene3D" id="3.80.10.10">
    <property type="entry name" value="Ribonuclease Inhibitor"/>
    <property type="match status" value="2"/>
</dbReference>
<keyword evidence="2" id="KW-1185">Reference proteome</keyword>
<evidence type="ECO:0000313" key="1">
    <source>
        <dbReference type="EMBL" id="KAJ0227494.1"/>
    </source>
</evidence>
<dbReference type="Proteomes" id="UP000235145">
    <property type="component" value="Unassembled WGS sequence"/>
</dbReference>
<dbReference type="InterPro" id="IPR032675">
    <property type="entry name" value="LRR_dom_sf"/>
</dbReference>
<dbReference type="SUPFAM" id="SSF52058">
    <property type="entry name" value="L domain-like"/>
    <property type="match status" value="1"/>
</dbReference>
<accession>A0A9R1XXK0</accession>
<evidence type="ECO:0000313" key="2">
    <source>
        <dbReference type="Proteomes" id="UP000235145"/>
    </source>
</evidence>
<gene>
    <name evidence="1" type="ORF">LSAT_V11C100040090</name>
</gene>
<sequence>MSNKRVLRSLKILNLSFCEQLRSLGGFDHLPVLEKLILRGCIRLLDVCESIEQCLELVFVDLSYCSKLQKVPRIIEMLKKVKTLFLDGCNLAVLEVIPNYSKFFTIYLPTSLVSLSLEDNNLFTESFPMDFSRLSMLKELYLDENPIVSLPNCVRSLPRLETLSMGNCTMLMSVEHPPHTLIYLNLFNISGKPMLQKVVFDPEMSPLQLVIDWDMLPPSSFEVEGMVKIQPMTSIEEKVLCSFCWTKPDFLNERHVVTLTSLRDNEKSEIQMYYEFGIFSTIYDGEEMPNWITDRIKGPSISFTIPSSPKNFTGLNFCYVLTSQRIGSVRATLILLPVIIISNIAKNRTWIYHNYIEKLHWMFGTGEMEAGDQDLQNVHV</sequence>
<dbReference type="PANTHER" id="PTHR16083">
    <property type="entry name" value="LEUCINE RICH REPEAT CONTAINING PROTEIN"/>
    <property type="match status" value="1"/>
</dbReference>
<name>A0A9R1XXK0_LACSA</name>
<reference evidence="1 2" key="1">
    <citation type="journal article" date="2017" name="Nat. Commun.">
        <title>Genome assembly with in vitro proximity ligation data and whole-genome triplication in lettuce.</title>
        <authorList>
            <person name="Reyes-Chin-Wo S."/>
            <person name="Wang Z."/>
            <person name="Yang X."/>
            <person name="Kozik A."/>
            <person name="Arikit S."/>
            <person name="Song C."/>
            <person name="Xia L."/>
            <person name="Froenicke L."/>
            <person name="Lavelle D.O."/>
            <person name="Truco M.J."/>
            <person name="Xia R."/>
            <person name="Zhu S."/>
            <person name="Xu C."/>
            <person name="Xu H."/>
            <person name="Xu X."/>
            <person name="Cox K."/>
            <person name="Korf I."/>
            <person name="Meyers B.C."/>
            <person name="Michelmore R.W."/>
        </authorList>
    </citation>
    <scope>NUCLEOTIDE SEQUENCE [LARGE SCALE GENOMIC DNA]</scope>
    <source>
        <strain evidence="2">cv. Salinas</strain>
        <tissue evidence="1">Seedlings</tissue>
    </source>
</reference>
<comment type="caution">
    <text evidence="1">The sequence shown here is derived from an EMBL/GenBank/DDBJ whole genome shotgun (WGS) entry which is preliminary data.</text>
</comment>
<dbReference type="EMBL" id="NBSK02000001">
    <property type="protein sequence ID" value="KAJ0227494.1"/>
    <property type="molecule type" value="Genomic_DNA"/>
</dbReference>
<dbReference type="AlphaFoldDB" id="A0A9R1XXK0"/>
<dbReference type="PANTHER" id="PTHR16083:SF83">
    <property type="entry name" value="LEUCINE-RICH REPEAT-CONTAINING PROTEIN 40"/>
    <property type="match status" value="1"/>
</dbReference>
<organism evidence="1 2">
    <name type="scientific">Lactuca sativa</name>
    <name type="common">Garden lettuce</name>
    <dbReference type="NCBI Taxonomy" id="4236"/>
    <lineage>
        <taxon>Eukaryota</taxon>
        <taxon>Viridiplantae</taxon>
        <taxon>Streptophyta</taxon>
        <taxon>Embryophyta</taxon>
        <taxon>Tracheophyta</taxon>
        <taxon>Spermatophyta</taxon>
        <taxon>Magnoliopsida</taxon>
        <taxon>eudicotyledons</taxon>
        <taxon>Gunneridae</taxon>
        <taxon>Pentapetalae</taxon>
        <taxon>asterids</taxon>
        <taxon>campanulids</taxon>
        <taxon>Asterales</taxon>
        <taxon>Asteraceae</taxon>
        <taxon>Cichorioideae</taxon>
        <taxon>Cichorieae</taxon>
        <taxon>Lactucinae</taxon>
        <taxon>Lactuca</taxon>
    </lineage>
</organism>
<protein>
    <submittedName>
        <fullName evidence="1">Uncharacterized protein</fullName>
    </submittedName>
</protein>